<gene>
    <name evidence="9" type="ORF">GOB93_03385</name>
</gene>
<evidence type="ECO:0000313" key="9">
    <source>
        <dbReference type="EMBL" id="NHN83683.1"/>
    </source>
</evidence>
<comment type="similarity">
    <text evidence="2">Belongs to the glycosyltransferase 2 family.</text>
</comment>
<sequence>MARIDVLLPTYNSAKYLKSAVESIQRQTVSDIRIVIIDDGSTDTTRPLVEDMRASDTRIVYHRQENAGIVAALNAGLKFCDAPYIARHDGDDISYPARFEKELAYLEANPDCVAVSSVGRHIDENGIPRGTISSRKDLDAADCWSIPANEPYLLQPMLMVRRSALDIVGGYRNLAVAEDSDLLWRLNDVGSMYIFPEPLGDYRVHSGSISSQSIVKGRQLAVWSQLAAISEQRRSKKAEDIIFSSELMTRINAAVSLGEMVEAARKVLTDTELTWLRSAVSAKLVELCYYRPYEPDITDIQFIRYAVRSDSGLLRRHGYTKFREGILSAGIRIMLDSRWKDALSLVPISRWPVLFARIAFRMMLPASVKDRIKDIRRSRRLTTEPRGNHSPTSAPKNENPTVAYMILAHSQNEQLDLLVNALLSDPRSRVYIHLDAKTKVDRAFRFDDISRVRITENRVHVNWGGFSVVRAMKNVIKAALEDKSNERFVLISGACFPTRSPSAVNDALLAGNGNLFSIWGQIDPKNLSSEGFGRYSVSKFQPCDIEFLNPKKSIFHARLWNLYKKIAPEIPLERRVSLDDLWKGSQFFAASRSVAEWFIEPHRELDRTLLWGLAPDEIYFNTLFVRYLRQCGETFTVTTPDAAEQGTHYITKRVPEHRTLKQKLLEPIDLRKLHRADLPKILDNSCFFARKCNPELAKEIQAAWGQE</sequence>
<dbReference type="InterPro" id="IPR029044">
    <property type="entry name" value="Nucleotide-diphossugar_trans"/>
</dbReference>
<evidence type="ECO:0000259" key="8">
    <source>
        <dbReference type="Pfam" id="PF00535"/>
    </source>
</evidence>
<dbReference type="EMBL" id="WOTB01000003">
    <property type="protein sequence ID" value="NHN83683.1"/>
    <property type="molecule type" value="Genomic_DNA"/>
</dbReference>
<keyword evidence="10" id="KW-1185">Reference proteome</keyword>
<keyword evidence="3" id="KW-0328">Glycosyltransferase</keyword>
<evidence type="ECO:0000256" key="6">
    <source>
        <dbReference type="ARBA" id="ARBA00023180"/>
    </source>
</evidence>
<organism evidence="9 10">
    <name type="scientific">Acetobacter musti</name>
    <dbReference type="NCBI Taxonomy" id="864732"/>
    <lineage>
        <taxon>Bacteria</taxon>
        <taxon>Pseudomonadati</taxon>
        <taxon>Pseudomonadota</taxon>
        <taxon>Alphaproteobacteria</taxon>
        <taxon>Acetobacterales</taxon>
        <taxon>Acetobacteraceae</taxon>
        <taxon>Acetobacter</taxon>
    </lineage>
</organism>
<comment type="caution">
    <text evidence="9">The sequence shown here is derived from an EMBL/GenBank/DDBJ whole genome shotgun (WGS) entry which is preliminary data.</text>
</comment>
<evidence type="ECO:0000256" key="2">
    <source>
        <dbReference type="ARBA" id="ARBA00006739"/>
    </source>
</evidence>
<feature type="domain" description="Glycosyltransferase 2-like" evidence="8">
    <location>
        <begin position="6"/>
        <end position="164"/>
    </location>
</feature>
<evidence type="ECO:0000256" key="1">
    <source>
        <dbReference type="ARBA" id="ARBA00004606"/>
    </source>
</evidence>
<dbReference type="Pfam" id="PF00535">
    <property type="entry name" value="Glycos_transf_2"/>
    <property type="match status" value="1"/>
</dbReference>
<keyword evidence="4" id="KW-0808">Transferase</keyword>
<dbReference type="Pfam" id="PF02485">
    <property type="entry name" value="Branch"/>
    <property type="match status" value="1"/>
</dbReference>
<reference evidence="9 10" key="1">
    <citation type="journal article" date="2020" name="Int. J. Syst. Evol. Microbiol.">
        <title>Novel acetic acid bacteria from cider fermentations: Acetobacter conturbans sp. nov. and Acetobacter fallax sp. nov.</title>
        <authorList>
            <person name="Sombolestani A.S."/>
            <person name="Cleenwerck I."/>
            <person name="Cnockaert M."/>
            <person name="Borremans W."/>
            <person name="Wieme A.D."/>
            <person name="De Vuyst L."/>
            <person name="Vandamme P."/>
        </authorList>
    </citation>
    <scope>NUCLEOTIDE SEQUENCE [LARGE SCALE GENOMIC DNA]</scope>
    <source>
        <strain evidence="9 10">LMG 30640</strain>
    </source>
</reference>
<evidence type="ECO:0000256" key="7">
    <source>
        <dbReference type="SAM" id="MobiDB-lite"/>
    </source>
</evidence>
<evidence type="ECO:0000256" key="5">
    <source>
        <dbReference type="ARBA" id="ARBA00023136"/>
    </source>
</evidence>
<dbReference type="Gene3D" id="3.90.550.10">
    <property type="entry name" value="Spore Coat Polysaccharide Biosynthesis Protein SpsA, Chain A"/>
    <property type="match status" value="1"/>
</dbReference>
<proteinExistence type="inferred from homology"/>
<dbReference type="PANTHER" id="PTHR43685">
    <property type="entry name" value="GLYCOSYLTRANSFERASE"/>
    <property type="match status" value="1"/>
</dbReference>
<dbReference type="CDD" id="cd00761">
    <property type="entry name" value="Glyco_tranf_GTA_type"/>
    <property type="match status" value="1"/>
</dbReference>
<dbReference type="InterPro" id="IPR050834">
    <property type="entry name" value="Glycosyltransf_2"/>
</dbReference>
<evidence type="ECO:0000256" key="4">
    <source>
        <dbReference type="ARBA" id="ARBA00022679"/>
    </source>
</evidence>
<keyword evidence="6" id="KW-0325">Glycoprotein</keyword>
<comment type="subcellular location">
    <subcellularLocation>
        <location evidence="1">Membrane</location>
        <topology evidence="1">Single-pass type II membrane protein</topology>
    </subcellularLocation>
</comment>
<dbReference type="PANTHER" id="PTHR43685:SF5">
    <property type="entry name" value="GLYCOSYLTRANSFERASE EPSE-RELATED"/>
    <property type="match status" value="1"/>
</dbReference>
<dbReference type="InterPro" id="IPR003406">
    <property type="entry name" value="Glyco_trans_14"/>
</dbReference>
<feature type="region of interest" description="Disordered" evidence="7">
    <location>
        <begin position="375"/>
        <end position="398"/>
    </location>
</feature>
<feature type="compositionally biased region" description="Polar residues" evidence="7">
    <location>
        <begin position="389"/>
        <end position="398"/>
    </location>
</feature>
<feature type="compositionally biased region" description="Basic and acidic residues" evidence="7">
    <location>
        <begin position="375"/>
        <end position="387"/>
    </location>
</feature>
<dbReference type="RefSeq" id="WP_173582122.1">
    <property type="nucleotide sequence ID" value="NZ_WOTB01000003.1"/>
</dbReference>
<dbReference type="Proteomes" id="UP000635278">
    <property type="component" value="Unassembled WGS sequence"/>
</dbReference>
<evidence type="ECO:0000313" key="10">
    <source>
        <dbReference type="Proteomes" id="UP000635278"/>
    </source>
</evidence>
<keyword evidence="5" id="KW-0472">Membrane</keyword>
<protein>
    <submittedName>
        <fullName evidence="9">Glycosyltransferase</fullName>
    </submittedName>
</protein>
<dbReference type="SUPFAM" id="SSF53448">
    <property type="entry name" value="Nucleotide-diphospho-sugar transferases"/>
    <property type="match status" value="1"/>
</dbReference>
<name>A0ABX0JLQ7_9PROT</name>
<accession>A0ABX0JLQ7</accession>
<evidence type="ECO:0000256" key="3">
    <source>
        <dbReference type="ARBA" id="ARBA00022676"/>
    </source>
</evidence>
<dbReference type="InterPro" id="IPR001173">
    <property type="entry name" value="Glyco_trans_2-like"/>
</dbReference>